<dbReference type="InterPro" id="IPR038637">
    <property type="entry name" value="NPCBM_sf"/>
</dbReference>
<dbReference type="PRINTS" id="PR01217">
    <property type="entry name" value="PRICHEXTENSN"/>
</dbReference>
<accession>A0A5B8J8R0</accession>
<evidence type="ECO:0000313" key="8">
    <source>
        <dbReference type="EMBL" id="QDY77646.1"/>
    </source>
</evidence>
<evidence type="ECO:0000256" key="5">
    <source>
        <dbReference type="ARBA" id="ARBA00023163"/>
    </source>
</evidence>
<evidence type="ECO:0000313" key="9">
    <source>
        <dbReference type="Proteomes" id="UP000320580"/>
    </source>
</evidence>
<protein>
    <submittedName>
        <fullName evidence="8">Sigma-70 family RNA polymerase sigma factor</fullName>
    </submittedName>
</protein>
<dbReference type="InterPro" id="IPR013325">
    <property type="entry name" value="RNA_pol_sigma_r2"/>
</dbReference>
<dbReference type="SUPFAM" id="SSF88946">
    <property type="entry name" value="Sigma2 domain of RNA polymerase sigma factors"/>
    <property type="match status" value="1"/>
</dbReference>
<dbReference type="SMART" id="SM00776">
    <property type="entry name" value="NPCBM"/>
    <property type="match status" value="1"/>
</dbReference>
<keyword evidence="4" id="KW-0238">DNA-binding</keyword>
<dbReference type="InterPro" id="IPR008979">
    <property type="entry name" value="Galactose-bd-like_sf"/>
</dbReference>
<reference evidence="8 9" key="1">
    <citation type="submission" date="2019-07" db="EMBL/GenBank/DDBJ databases">
        <authorList>
            <person name="Zhu P."/>
        </authorList>
    </citation>
    <scope>NUCLEOTIDE SEQUENCE [LARGE SCALE GENOMIC DNA]</scope>
    <source>
        <strain evidence="8 9">SSL-25</strain>
    </source>
</reference>
<keyword evidence="9" id="KW-1185">Reference proteome</keyword>
<feature type="domain" description="Glycosyl hydrolase family 98 putative carbohydrate-binding module" evidence="7">
    <location>
        <begin position="613"/>
        <end position="756"/>
    </location>
</feature>
<feature type="compositionally biased region" description="Gly residues" evidence="6">
    <location>
        <begin position="126"/>
        <end position="146"/>
    </location>
</feature>
<dbReference type="GO" id="GO:0016987">
    <property type="term" value="F:sigma factor activity"/>
    <property type="evidence" value="ECO:0007669"/>
    <property type="project" value="UniProtKB-KW"/>
</dbReference>
<feature type="compositionally biased region" description="Low complexity" evidence="6">
    <location>
        <begin position="514"/>
        <end position="525"/>
    </location>
</feature>
<dbReference type="GO" id="GO:0006352">
    <property type="term" value="P:DNA-templated transcription initiation"/>
    <property type="evidence" value="ECO:0007669"/>
    <property type="project" value="InterPro"/>
</dbReference>
<evidence type="ECO:0000259" key="7">
    <source>
        <dbReference type="SMART" id="SM00776"/>
    </source>
</evidence>
<dbReference type="InterPro" id="IPR039425">
    <property type="entry name" value="RNA_pol_sigma-70-like"/>
</dbReference>
<feature type="compositionally biased region" description="Pro residues" evidence="6">
    <location>
        <begin position="586"/>
        <end position="613"/>
    </location>
</feature>
<sequence>MSGDGRGNAPGGGAEDAEGGALPPRQVPEQFQGQEPGSGQISGQVPGQGAGPEHASGHGPGQLSGQVPEQGGPGGLWPGAAWGGASARGDQSTGTGGGGPSVPAQGTSGVRADDAEDVGWADAVPGAGGPSGATRTGGSGAGGSAAGGESHAVPSQREGGASGSVLPPPREVLPSDADLIARMRAGDDGAYEELFRRHSEAVRRYARTCCRDSHTADDLTAEVFARTLQAVRSGAGPEYAVRAYLMTTVRRTAATWTNSAKREQLVEDFALFATEAAGSAEGSPDRTTELGADVRAMHEAERSLAMQAFRSLPERWQAVLWHTTVEEESPSEVAPLFGLTANATAVLASRAREGLKQAYLQAHVSSALTSGGDCARYADRLGAYARGGLRMRAERGLRKHLEECAKCRLAAGELKQVNAGIPALLPVAVIGWFAAGYSLKAAGVVAGGAVGAAGAGAAAAATGAGTAGGAGAGAAAGGAAASEGLGAPVKVGIGAALAVATAAGLVWAFAGDPEPAKPAAKPSAARSVTPVPQDPKPPAPKPRPAPVVPEPERPAPKPVAKPTPKPKQRPKPAPTPSEARPKPRPKPPVVAPSEPTPTPPRVRPKPTPKPPAAPRDYQLNRLKYSVFGDGTEPEIAVGESSWLWQRWGLRIGGQRYEHGVTVRSRSSVTINLNRPCTSYEAMAGVDDLTLGRGAMTFSVFADGVLLWRSPVLRGDDPAVPVQIPLTGREKLRLVVEPHSKWDGAALGSWAASKVVCQ</sequence>
<evidence type="ECO:0000256" key="1">
    <source>
        <dbReference type="ARBA" id="ARBA00010641"/>
    </source>
</evidence>
<dbReference type="InterPro" id="IPR013222">
    <property type="entry name" value="Glyco_hyd_98_carb-bd"/>
</dbReference>
<organism evidence="8 9">
    <name type="scientific">Streptomyces qinzhouensis</name>
    <dbReference type="NCBI Taxonomy" id="2599401"/>
    <lineage>
        <taxon>Bacteria</taxon>
        <taxon>Bacillati</taxon>
        <taxon>Actinomycetota</taxon>
        <taxon>Actinomycetes</taxon>
        <taxon>Kitasatosporales</taxon>
        <taxon>Streptomycetaceae</taxon>
        <taxon>Streptomyces</taxon>
    </lineage>
</organism>
<keyword evidence="3" id="KW-0731">Sigma factor</keyword>
<dbReference type="Pfam" id="PF08305">
    <property type="entry name" value="NPCBM"/>
    <property type="match status" value="1"/>
</dbReference>
<gene>
    <name evidence="8" type="ORF">FQU76_15195</name>
</gene>
<comment type="similarity">
    <text evidence="1">Belongs to the sigma-70 factor family. ECF subfamily.</text>
</comment>
<feature type="region of interest" description="Disordered" evidence="6">
    <location>
        <begin position="1"/>
        <end position="172"/>
    </location>
</feature>
<dbReference type="RefSeq" id="WP_146480979.1">
    <property type="nucleotide sequence ID" value="NZ_CP042266.1"/>
</dbReference>
<evidence type="ECO:0000256" key="4">
    <source>
        <dbReference type="ARBA" id="ARBA00023125"/>
    </source>
</evidence>
<dbReference type="KEGG" id="sqz:FQU76_15195"/>
<dbReference type="Gene3D" id="1.10.10.1320">
    <property type="entry name" value="Anti-sigma factor, zinc-finger domain"/>
    <property type="match status" value="1"/>
</dbReference>
<dbReference type="InterPro" id="IPR014284">
    <property type="entry name" value="RNA_pol_sigma-70_dom"/>
</dbReference>
<dbReference type="Proteomes" id="UP000320580">
    <property type="component" value="Chromosome"/>
</dbReference>
<dbReference type="NCBIfam" id="TIGR02937">
    <property type="entry name" value="sigma70-ECF"/>
    <property type="match status" value="1"/>
</dbReference>
<dbReference type="SUPFAM" id="SSF49785">
    <property type="entry name" value="Galactose-binding domain-like"/>
    <property type="match status" value="1"/>
</dbReference>
<evidence type="ECO:0000256" key="6">
    <source>
        <dbReference type="SAM" id="MobiDB-lite"/>
    </source>
</evidence>
<dbReference type="SUPFAM" id="SSF88659">
    <property type="entry name" value="Sigma3 and sigma4 domains of RNA polymerase sigma factors"/>
    <property type="match status" value="1"/>
</dbReference>
<dbReference type="InterPro" id="IPR036388">
    <property type="entry name" value="WH-like_DNA-bd_sf"/>
</dbReference>
<dbReference type="GO" id="GO:0003677">
    <property type="term" value="F:DNA binding"/>
    <property type="evidence" value="ECO:0007669"/>
    <property type="project" value="UniProtKB-KW"/>
</dbReference>
<dbReference type="PANTHER" id="PTHR43133:SF8">
    <property type="entry name" value="RNA POLYMERASE SIGMA FACTOR HI_1459-RELATED"/>
    <property type="match status" value="1"/>
</dbReference>
<feature type="region of interest" description="Disordered" evidence="6">
    <location>
        <begin position="514"/>
        <end position="617"/>
    </location>
</feature>
<evidence type="ECO:0000256" key="3">
    <source>
        <dbReference type="ARBA" id="ARBA00023082"/>
    </source>
</evidence>
<keyword evidence="5" id="KW-0804">Transcription</keyword>
<proteinExistence type="inferred from homology"/>
<dbReference type="PANTHER" id="PTHR43133">
    <property type="entry name" value="RNA POLYMERASE ECF-TYPE SIGMA FACTO"/>
    <property type="match status" value="1"/>
</dbReference>
<name>A0A5B8J8R0_9ACTN</name>
<dbReference type="Gene3D" id="1.10.1740.10">
    <property type="match status" value="1"/>
</dbReference>
<dbReference type="InterPro" id="IPR013324">
    <property type="entry name" value="RNA_pol_sigma_r3/r4-like"/>
</dbReference>
<dbReference type="InterPro" id="IPR007627">
    <property type="entry name" value="RNA_pol_sigma70_r2"/>
</dbReference>
<dbReference type="OrthoDB" id="4990598at2"/>
<keyword evidence="2" id="KW-0805">Transcription regulation</keyword>
<dbReference type="Gene3D" id="2.60.120.1060">
    <property type="entry name" value="NPCBM/NEW2 domain"/>
    <property type="match status" value="1"/>
</dbReference>
<feature type="compositionally biased region" description="Low complexity" evidence="6">
    <location>
        <begin position="78"/>
        <end position="89"/>
    </location>
</feature>
<feature type="compositionally biased region" description="Pro residues" evidence="6">
    <location>
        <begin position="532"/>
        <end position="549"/>
    </location>
</feature>
<dbReference type="Pfam" id="PF04542">
    <property type="entry name" value="Sigma70_r2"/>
    <property type="match status" value="1"/>
</dbReference>
<feature type="compositionally biased region" description="Gly residues" evidence="6">
    <location>
        <begin position="1"/>
        <end position="14"/>
    </location>
</feature>
<dbReference type="EMBL" id="CP042266">
    <property type="protein sequence ID" value="QDY77646.1"/>
    <property type="molecule type" value="Genomic_DNA"/>
</dbReference>
<dbReference type="InterPro" id="IPR041916">
    <property type="entry name" value="Anti_sigma_zinc_sf"/>
</dbReference>
<dbReference type="Gene3D" id="1.10.10.10">
    <property type="entry name" value="Winged helix-like DNA-binding domain superfamily/Winged helix DNA-binding domain"/>
    <property type="match status" value="1"/>
</dbReference>
<evidence type="ECO:0000256" key="2">
    <source>
        <dbReference type="ARBA" id="ARBA00023015"/>
    </source>
</evidence>
<dbReference type="AlphaFoldDB" id="A0A5B8J8R0"/>
<feature type="compositionally biased region" description="Polar residues" evidence="6">
    <location>
        <begin position="29"/>
        <end position="45"/>
    </location>
</feature>